<keyword evidence="1" id="KW-1133">Transmembrane helix</keyword>
<protein>
    <submittedName>
        <fullName evidence="2">Uncharacterized protein</fullName>
    </submittedName>
</protein>
<dbReference type="RefSeq" id="WP_106692923.1">
    <property type="nucleotide sequence ID" value="NZ_PXNQ02000015.1"/>
</dbReference>
<dbReference type="OrthoDB" id="7777549at2"/>
<accession>A0A422QT60</accession>
<keyword evidence="3" id="KW-1185">Reference proteome</keyword>
<reference evidence="2" key="1">
    <citation type="submission" date="2018-05" db="EMBL/GenBank/DDBJ databases">
        <title>Reclassification of Methylarcula marina and Methylarcula terricola as Paracoccus methylarcula sp.nov., comb.nov. and Paracoccus terricola comb.nov.</title>
        <authorList>
            <person name="Shmareva M.N."/>
            <person name="Doronina N.V."/>
            <person name="Vasilenko O.V."/>
            <person name="Tarlachkov S.V."/>
            <person name="Trotsenko Y.A."/>
        </authorList>
    </citation>
    <scope>NUCLEOTIDE SEQUENCE [LARGE SCALE GENOMIC DNA]</scope>
    <source>
        <strain evidence="2">VKM B-2159</strain>
    </source>
</reference>
<organism evidence="2 3">
    <name type="scientific">Paracoccus methylarcula</name>
    <dbReference type="NCBI Taxonomy" id="72022"/>
    <lineage>
        <taxon>Bacteria</taxon>
        <taxon>Pseudomonadati</taxon>
        <taxon>Pseudomonadota</taxon>
        <taxon>Alphaproteobacteria</taxon>
        <taxon>Rhodobacterales</taxon>
        <taxon>Paracoccaceae</taxon>
        <taxon>Paracoccus</taxon>
    </lineage>
</organism>
<dbReference type="EMBL" id="PXNQ02000015">
    <property type="protein sequence ID" value="RNF32961.1"/>
    <property type="molecule type" value="Genomic_DNA"/>
</dbReference>
<dbReference type="AlphaFoldDB" id="A0A422QT60"/>
<evidence type="ECO:0000313" key="2">
    <source>
        <dbReference type="EMBL" id="RNF32961.1"/>
    </source>
</evidence>
<gene>
    <name evidence="2" type="ORF">A7A09_019300</name>
</gene>
<dbReference type="Proteomes" id="UP000238137">
    <property type="component" value="Unassembled WGS sequence"/>
</dbReference>
<feature type="transmembrane region" description="Helical" evidence="1">
    <location>
        <begin position="12"/>
        <end position="33"/>
    </location>
</feature>
<comment type="caution">
    <text evidence="2">The sequence shown here is derived from an EMBL/GenBank/DDBJ whole genome shotgun (WGS) entry which is preliminary data.</text>
</comment>
<evidence type="ECO:0000313" key="3">
    <source>
        <dbReference type="Proteomes" id="UP000238137"/>
    </source>
</evidence>
<keyword evidence="1" id="KW-0812">Transmembrane</keyword>
<proteinExistence type="predicted"/>
<name>A0A422QT60_9RHOB</name>
<keyword evidence="1" id="KW-0472">Membrane</keyword>
<sequence>MPRIDATISIGNILSLIGTILTAIGMAAALFVWGGRLSERADNFDRELLRLQSTTQAHETRIRGVEQMSARQDERLVLILDALRKIEARLDGRGR</sequence>
<evidence type="ECO:0000256" key="1">
    <source>
        <dbReference type="SAM" id="Phobius"/>
    </source>
</evidence>